<protein>
    <submittedName>
        <fullName evidence="1">Uncharacterized protein</fullName>
    </submittedName>
</protein>
<reference evidence="1" key="1">
    <citation type="submission" date="2014-09" db="EMBL/GenBank/DDBJ databases">
        <authorList>
            <person name="Magalhaes I.L.F."/>
            <person name="Oliveira U."/>
            <person name="Santos F.R."/>
            <person name="Vidigal T.H.D.A."/>
            <person name="Brescovit A.D."/>
            <person name="Santos A.J."/>
        </authorList>
    </citation>
    <scope>NUCLEOTIDE SEQUENCE</scope>
    <source>
        <tissue evidence="1">Shoot tissue taken approximately 20 cm above the soil surface</tissue>
    </source>
</reference>
<dbReference type="EMBL" id="GBRH01181973">
    <property type="protein sequence ID" value="JAE15923.1"/>
    <property type="molecule type" value="Transcribed_RNA"/>
</dbReference>
<proteinExistence type="predicted"/>
<accession>A0A0A9G5I5</accession>
<evidence type="ECO:0000313" key="1">
    <source>
        <dbReference type="EMBL" id="JAE15923.1"/>
    </source>
</evidence>
<dbReference type="AlphaFoldDB" id="A0A0A9G5I5"/>
<sequence>MLALEKIYCYIYFSYGSYVPCKLENAKFVVVFLPCKFLMHILTGKLNHFAQKASPSQPNVYTYHIASIALHVS</sequence>
<reference evidence="1" key="2">
    <citation type="journal article" date="2015" name="Data Brief">
        <title>Shoot transcriptome of the giant reed, Arundo donax.</title>
        <authorList>
            <person name="Barrero R.A."/>
            <person name="Guerrero F.D."/>
            <person name="Moolhuijzen P."/>
            <person name="Goolsby J.A."/>
            <person name="Tidwell J."/>
            <person name="Bellgard S.E."/>
            <person name="Bellgard M.I."/>
        </authorList>
    </citation>
    <scope>NUCLEOTIDE SEQUENCE</scope>
    <source>
        <tissue evidence="1">Shoot tissue taken approximately 20 cm above the soil surface</tissue>
    </source>
</reference>
<organism evidence="1">
    <name type="scientific">Arundo donax</name>
    <name type="common">Giant reed</name>
    <name type="synonym">Donax arundinaceus</name>
    <dbReference type="NCBI Taxonomy" id="35708"/>
    <lineage>
        <taxon>Eukaryota</taxon>
        <taxon>Viridiplantae</taxon>
        <taxon>Streptophyta</taxon>
        <taxon>Embryophyta</taxon>
        <taxon>Tracheophyta</taxon>
        <taxon>Spermatophyta</taxon>
        <taxon>Magnoliopsida</taxon>
        <taxon>Liliopsida</taxon>
        <taxon>Poales</taxon>
        <taxon>Poaceae</taxon>
        <taxon>PACMAD clade</taxon>
        <taxon>Arundinoideae</taxon>
        <taxon>Arundineae</taxon>
        <taxon>Arundo</taxon>
    </lineage>
</organism>
<name>A0A0A9G5I5_ARUDO</name>